<reference evidence="1 2" key="1">
    <citation type="submission" date="2019-03" db="EMBL/GenBank/DDBJ databases">
        <title>Subsurface microbial communities from deep shales in Ohio and West Virginia, USA.</title>
        <authorList>
            <person name="Wrighton K."/>
        </authorList>
    </citation>
    <scope>NUCLEOTIDE SEQUENCE [LARGE SCALE GENOMIC DNA]</scope>
    <source>
        <strain evidence="1 2">MSL 6dP</strain>
    </source>
</reference>
<comment type="caution">
    <text evidence="1">The sequence shown here is derived from an EMBL/GenBank/DDBJ whole genome shotgun (WGS) entry which is preliminary data.</text>
</comment>
<dbReference type="EMBL" id="SOEG01000057">
    <property type="protein sequence ID" value="TDX44315.1"/>
    <property type="molecule type" value="Genomic_DNA"/>
</dbReference>
<accession>A0A4R8GGG9</accession>
<dbReference type="AlphaFoldDB" id="A0A4R8GGG9"/>
<proteinExistence type="predicted"/>
<dbReference type="Proteomes" id="UP000295832">
    <property type="component" value="Unassembled WGS sequence"/>
</dbReference>
<evidence type="ECO:0000313" key="1">
    <source>
        <dbReference type="EMBL" id="TDX44315.1"/>
    </source>
</evidence>
<dbReference type="RefSeq" id="WP_134119159.1">
    <property type="nucleotide sequence ID" value="NZ_SOEG01000057.1"/>
</dbReference>
<keyword evidence="2" id="KW-1185">Reference proteome</keyword>
<organism evidence="1 2">
    <name type="scientific">Orenia marismortui</name>
    <dbReference type="NCBI Taxonomy" id="46469"/>
    <lineage>
        <taxon>Bacteria</taxon>
        <taxon>Bacillati</taxon>
        <taxon>Bacillota</taxon>
        <taxon>Clostridia</taxon>
        <taxon>Halanaerobiales</taxon>
        <taxon>Halobacteroidaceae</taxon>
        <taxon>Orenia</taxon>
    </lineage>
</organism>
<gene>
    <name evidence="1" type="ORF">C7959_1572</name>
</gene>
<name>A0A4R8GGG9_9FIRM</name>
<evidence type="ECO:0000313" key="2">
    <source>
        <dbReference type="Proteomes" id="UP000295832"/>
    </source>
</evidence>
<protein>
    <submittedName>
        <fullName evidence="1">Uncharacterized protein</fullName>
    </submittedName>
</protein>
<sequence length="87" mass="10391">MGEKIYIEGRWIKNVLKNQFEYYNGAYIAPDEIDNRKPDVVINQEQAHKLVKFMEKQGFLHQTVDDKVRNEDLKITHRLLDIMESKL</sequence>